<feature type="domain" description="DUF6894" evidence="1">
    <location>
        <begin position="36"/>
        <end position="106"/>
    </location>
</feature>
<keyword evidence="3" id="KW-1185">Reference proteome</keyword>
<accession>A0ABV4F9U9</accession>
<comment type="caution">
    <text evidence="2">The sequence shown here is derived from an EMBL/GenBank/DDBJ whole genome shotgun (WGS) entry which is preliminary data.</text>
</comment>
<evidence type="ECO:0000313" key="2">
    <source>
        <dbReference type="EMBL" id="MEY9320247.1"/>
    </source>
</evidence>
<evidence type="ECO:0000259" key="1">
    <source>
        <dbReference type="Pfam" id="PF21834"/>
    </source>
</evidence>
<sequence length="115" mass="12513">MLPKQAAAFQKAGPLGTPLEFRFEMLGNEWARSMPRYYFDLKDGNGTTPDEEGLDLRDLDAAQDEAARSLGGMAHDAVATLSGSGAEQMEIEVRDDAGPVMTVRFSFAISRNKVS</sequence>
<dbReference type="RefSeq" id="WP_307724570.1">
    <property type="nucleotide sequence ID" value="NZ_BJNL01000031.1"/>
</dbReference>
<dbReference type="GeneID" id="92951831"/>
<gene>
    <name evidence="2" type="ORF">ABIF29_007046</name>
</gene>
<dbReference type="Proteomes" id="UP001565471">
    <property type="component" value="Unassembled WGS sequence"/>
</dbReference>
<dbReference type="EMBL" id="JBGBZA010000002">
    <property type="protein sequence ID" value="MEY9320247.1"/>
    <property type="molecule type" value="Genomic_DNA"/>
</dbReference>
<dbReference type="InterPro" id="IPR054189">
    <property type="entry name" value="DUF6894"/>
</dbReference>
<reference evidence="2 3" key="1">
    <citation type="submission" date="2024-07" db="EMBL/GenBank/DDBJ databases">
        <title>Genomic Encyclopedia of Type Strains, Phase V (KMG-V): Genome sequencing to study the core and pangenomes of soil and plant-associated prokaryotes.</title>
        <authorList>
            <person name="Whitman W."/>
        </authorList>
    </citation>
    <scope>NUCLEOTIDE SEQUENCE [LARGE SCALE GENOMIC DNA]</scope>
    <source>
        <strain evidence="2 3">USDA 415</strain>
    </source>
</reference>
<evidence type="ECO:0000313" key="3">
    <source>
        <dbReference type="Proteomes" id="UP001565471"/>
    </source>
</evidence>
<protein>
    <recommendedName>
        <fullName evidence="1">DUF6894 domain-containing protein</fullName>
    </recommendedName>
</protein>
<name>A0ABV4F9U9_BRAEL</name>
<organism evidence="2 3">
    <name type="scientific">Bradyrhizobium elkanii</name>
    <dbReference type="NCBI Taxonomy" id="29448"/>
    <lineage>
        <taxon>Bacteria</taxon>
        <taxon>Pseudomonadati</taxon>
        <taxon>Pseudomonadota</taxon>
        <taxon>Alphaproteobacteria</taxon>
        <taxon>Hyphomicrobiales</taxon>
        <taxon>Nitrobacteraceae</taxon>
        <taxon>Bradyrhizobium</taxon>
    </lineage>
</organism>
<dbReference type="Pfam" id="PF21834">
    <property type="entry name" value="DUF6894"/>
    <property type="match status" value="1"/>
</dbReference>
<proteinExistence type="predicted"/>